<reference evidence="3 4" key="1">
    <citation type="submission" date="2019-05" db="EMBL/GenBank/DDBJ databases">
        <title>Emergence of the Ug99 lineage of the wheat stem rust pathogen through somatic hybridization.</title>
        <authorList>
            <person name="Li F."/>
            <person name="Upadhyaya N.M."/>
            <person name="Sperschneider J."/>
            <person name="Matny O."/>
            <person name="Nguyen-Phuc H."/>
            <person name="Mago R."/>
            <person name="Raley C."/>
            <person name="Miller M.E."/>
            <person name="Silverstein K.A.T."/>
            <person name="Henningsen E."/>
            <person name="Hirsch C.D."/>
            <person name="Visser B."/>
            <person name="Pretorius Z.A."/>
            <person name="Steffenson B.J."/>
            <person name="Schwessinger B."/>
            <person name="Dodds P.N."/>
            <person name="Figueroa M."/>
        </authorList>
    </citation>
    <scope>NUCLEOTIDE SEQUENCE [LARGE SCALE GENOMIC DNA]</scope>
    <source>
        <strain evidence="1">21-0</strain>
        <strain evidence="2 4">Ug99</strain>
    </source>
</reference>
<evidence type="ECO:0000313" key="3">
    <source>
        <dbReference type="Proteomes" id="UP000324748"/>
    </source>
</evidence>
<dbReference type="Proteomes" id="UP000324748">
    <property type="component" value="Unassembled WGS sequence"/>
</dbReference>
<dbReference type="Proteomes" id="UP000325313">
    <property type="component" value="Unassembled WGS sequence"/>
</dbReference>
<dbReference type="EMBL" id="VDEP01000416">
    <property type="protein sequence ID" value="KAA1085180.1"/>
    <property type="molecule type" value="Genomic_DNA"/>
</dbReference>
<protein>
    <submittedName>
        <fullName evidence="1">Uncharacterized protein</fullName>
    </submittedName>
</protein>
<comment type="caution">
    <text evidence="1">The sequence shown here is derived from an EMBL/GenBank/DDBJ whole genome shotgun (WGS) entry which is preliminary data.</text>
</comment>
<accession>A0A5B0MNW2</accession>
<evidence type="ECO:0000313" key="4">
    <source>
        <dbReference type="Proteomes" id="UP000325313"/>
    </source>
</evidence>
<evidence type="ECO:0000313" key="1">
    <source>
        <dbReference type="EMBL" id="KAA1078043.1"/>
    </source>
</evidence>
<organism evidence="1 3">
    <name type="scientific">Puccinia graminis f. sp. tritici</name>
    <dbReference type="NCBI Taxonomy" id="56615"/>
    <lineage>
        <taxon>Eukaryota</taxon>
        <taxon>Fungi</taxon>
        <taxon>Dikarya</taxon>
        <taxon>Basidiomycota</taxon>
        <taxon>Pucciniomycotina</taxon>
        <taxon>Pucciniomycetes</taxon>
        <taxon>Pucciniales</taxon>
        <taxon>Pucciniaceae</taxon>
        <taxon>Puccinia</taxon>
    </lineage>
</organism>
<name>A0A5B0MNW2_PUCGR</name>
<gene>
    <name evidence="1" type="ORF">PGT21_027536</name>
    <name evidence="2" type="ORF">PGTUg99_013230</name>
</gene>
<dbReference type="AlphaFoldDB" id="A0A5B0MNW2"/>
<proteinExistence type="predicted"/>
<evidence type="ECO:0000313" key="2">
    <source>
        <dbReference type="EMBL" id="KAA1085180.1"/>
    </source>
</evidence>
<sequence>MFKIFRLISKIYLFVSAVRKLDLKQIKKHSELLKEKRRSRKTRERSLIVKLTDPCGDFYPKKTIQNLLMGF</sequence>
<dbReference type="EMBL" id="VSWC01000144">
    <property type="protein sequence ID" value="KAA1078043.1"/>
    <property type="molecule type" value="Genomic_DNA"/>
</dbReference>
<keyword evidence="3" id="KW-1185">Reference proteome</keyword>